<feature type="domain" description="Ig-like" evidence="5">
    <location>
        <begin position="1"/>
        <end position="72"/>
    </location>
</feature>
<dbReference type="InterPro" id="IPR003599">
    <property type="entry name" value="Ig_sub"/>
</dbReference>
<keyword evidence="1" id="KW-0732">Signal</keyword>
<dbReference type="CDD" id="cd00096">
    <property type="entry name" value="Ig"/>
    <property type="match status" value="1"/>
</dbReference>
<dbReference type="SMART" id="SM00408">
    <property type="entry name" value="IGc2"/>
    <property type="match status" value="1"/>
</dbReference>
<dbReference type="Gene3D" id="2.60.40.10">
    <property type="entry name" value="Immunoglobulins"/>
    <property type="match status" value="2"/>
</dbReference>
<accession>A0ABQ7PQV7</accession>
<evidence type="ECO:0000256" key="1">
    <source>
        <dbReference type="ARBA" id="ARBA00022729"/>
    </source>
</evidence>
<reference evidence="6 7" key="1">
    <citation type="submission" date="2021-06" db="EMBL/GenBank/DDBJ databases">
        <title>A haploid diamondback moth (Plutella xylostella L.) genome assembly resolves 31 chromosomes and identifies a diamide resistance mutation.</title>
        <authorList>
            <person name="Ward C.M."/>
            <person name="Perry K.D."/>
            <person name="Baker G."/>
            <person name="Powis K."/>
            <person name="Heckel D.G."/>
            <person name="Baxter S.W."/>
        </authorList>
    </citation>
    <scope>NUCLEOTIDE SEQUENCE [LARGE SCALE GENOMIC DNA]</scope>
    <source>
        <strain evidence="6 7">LV</strain>
        <tissue evidence="6">Single pupa</tissue>
    </source>
</reference>
<keyword evidence="2" id="KW-0677">Repeat</keyword>
<dbReference type="Pfam" id="PF07679">
    <property type="entry name" value="I-set"/>
    <property type="match status" value="1"/>
</dbReference>
<sequence length="181" mass="20153">MGSPAPSIQWLRDHVPVAEYDHQSNELFPSSSSVGRAVSTLIVKPTDQLVRTYTCSASAGQHSARAATRVYTHEPNSDLSERYKLLPFEPKIVSSYKAYLDNIGKMAVLPCRVKGHPRPRVVWRDNNGEVVRKKNARMRVFRSGELQISRLAWADMGDFTCTATNHFGTATAKTFVYPVAG</sequence>
<dbReference type="SUPFAM" id="SSF48726">
    <property type="entry name" value="Immunoglobulin"/>
    <property type="match status" value="2"/>
</dbReference>
<dbReference type="InterPro" id="IPR013098">
    <property type="entry name" value="Ig_I-set"/>
</dbReference>
<dbReference type="InterPro" id="IPR051170">
    <property type="entry name" value="Neural/epithelial_adhesion"/>
</dbReference>
<dbReference type="EMBL" id="JAHIBW010000031">
    <property type="protein sequence ID" value="KAG7295367.1"/>
    <property type="molecule type" value="Genomic_DNA"/>
</dbReference>
<comment type="caution">
    <text evidence="6">The sequence shown here is derived from an EMBL/GenBank/DDBJ whole genome shotgun (WGS) entry which is preliminary data.</text>
</comment>
<dbReference type="InterPro" id="IPR003598">
    <property type="entry name" value="Ig_sub2"/>
</dbReference>
<protein>
    <recommendedName>
        <fullName evidence="5">Ig-like domain-containing protein</fullName>
    </recommendedName>
</protein>
<dbReference type="PANTHER" id="PTHR12231">
    <property type="entry name" value="CTX-RELATED TYPE I TRANSMEMBRANE PROTEIN"/>
    <property type="match status" value="1"/>
</dbReference>
<dbReference type="PANTHER" id="PTHR12231:SF253">
    <property type="entry name" value="DPR-INTERACTING PROTEIN ETA, ISOFORM B-RELATED"/>
    <property type="match status" value="1"/>
</dbReference>
<organism evidence="6 7">
    <name type="scientific">Plutella xylostella</name>
    <name type="common">Diamondback moth</name>
    <name type="synonym">Plutella maculipennis</name>
    <dbReference type="NCBI Taxonomy" id="51655"/>
    <lineage>
        <taxon>Eukaryota</taxon>
        <taxon>Metazoa</taxon>
        <taxon>Ecdysozoa</taxon>
        <taxon>Arthropoda</taxon>
        <taxon>Hexapoda</taxon>
        <taxon>Insecta</taxon>
        <taxon>Pterygota</taxon>
        <taxon>Neoptera</taxon>
        <taxon>Endopterygota</taxon>
        <taxon>Lepidoptera</taxon>
        <taxon>Glossata</taxon>
        <taxon>Ditrysia</taxon>
        <taxon>Yponomeutoidea</taxon>
        <taxon>Plutellidae</taxon>
        <taxon>Plutella</taxon>
    </lineage>
</organism>
<evidence type="ECO:0000313" key="7">
    <source>
        <dbReference type="Proteomes" id="UP000823941"/>
    </source>
</evidence>
<evidence type="ECO:0000259" key="5">
    <source>
        <dbReference type="PROSITE" id="PS50835"/>
    </source>
</evidence>
<dbReference type="InterPro" id="IPR007110">
    <property type="entry name" value="Ig-like_dom"/>
</dbReference>
<name>A0ABQ7PQV7_PLUXY</name>
<dbReference type="SMART" id="SM00409">
    <property type="entry name" value="IG"/>
    <property type="match status" value="1"/>
</dbReference>
<keyword evidence="7" id="KW-1185">Reference proteome</keyword>
<evidence type="ECO:0000256" key="2">
    <source>
        <dbReference type="ARBA" id="ARBA00022737"/>
    </source>
</evidence>
<proteinExistence type="predicted"/>
<gene>
    <name evidence="6" type="ORF">JYU34_022411</name>
</gene>
<keyword evidence="3" id="KW-1015">Disulfide bond</keyword>
<evidence type="ECO:0000256" key="4">
    <source>
        <dbReference type="ARBA" id="ARBA00023319"/>
    </source>
</evidence>
<dbReference type="InterPro" id="IPR013783">
    <property type="entry name" value="Ig-like_fold"/>
</dbReference>
<dbReference type="Proteomes" id="UP000823941">
    <property type="component" value="Chromosome 31"/>
</dbReference>
<keyword evidence="4" id="KW-0393">Immunoglobulin domain</keyword>
<dbReference type="PROSITE" id="PS50835">
    <property type="entry name" value="IG_LIKE"/>
    <property type="match status" value="2"/>
</dbReference>
<feature type="domain" description="Ig-like" evidence="5">
    <location>
        <begin position="90"/>
        <end position="176"/>
    </location>
</feature>
<evidence type="ECO:0000313" key="6">
    <source>
        <dbReference type="EMBL" id="KAG7295367.1"/>
    </source>
</evidence>
<evidence type="ECO:0000256" key="3">
    <source>
        <dbReference type="ARBA" id="ARBA00023157"/>
    </source>
</evidence>
<dbReference type="InterPro" id="IPR036179">
    <property type="entry name" value="Ig-like_dom_sf"/>
</dbReference>